<keyword evidence="2" id="KW-0862">Zinc</keyword>
<feature type="compositionally biased region" description="Basic and acidic residues" evidence="3">
    <location>
        <begin position="1"/>
        <end position="19"/>
    </location>
</feature>
<reference evidence="6" key="4">
    <citation type="submission" date="2025-05" db="UniProtKB">
        <authorList>
            <consortium name="EnsemblFungi"/>
        </authorList>
    </citation>
    <scope>IDENTIFICATION</scope>
    <source>
        <strain evidence="6">isolate 1-1 / race 1 (BBBD)</strain>
    </source>
</reference>
<sequence>MNDLRVKGKARAVSDDGTEKPTLPFADAPLPAAPPARKADKVDKYFERAPGVPRINRHTGWERSLSTVLKIWFSQKQAKYTGSIHSDARVWLSDLQLSLEMIHAHPLLWHTVGFNMLDGWALDKLKVAREDNNEPQNWPAFKAWLTKDKPPRDEQTLRQGPNKTLEHFMQHFSLWQITAKNYGFEYDEITGFVLKVNPGLSKRLEIIMATAERDNKEMSFRSVQSAALDEDRRYHSSHVASTSEKSPKRQSDANDSSSGKKSKANSGERVCYNCGKPGHNSNKCPEPKTEKQQRYDAKRAASGSNSVSLNV</sequence>
<dbReference type="EMBL" id="ADAS02000022">
    <property type="protein sequence ID" value="OAV96068.1"/>
    <property type="molecule type" value="Genomic_DNA"/>
</dbReference>
<reference evidence="5" key="2">
    <citation type="submission" date="2016-05" db="EMBL/GenBank/DDBJ databases">
        <title>Comparative analysis highlights variable genome content of wheat rusts and divergence of the mating loci.</title>
        <authorList>
            <person name="Cuomo C.A."/>
            <person name="Bakkeren G."/>
            <person name="Szabo L."/>
            <person name="Khalil H."/>
            <person name="Joly D."/>
            <person name="Goldberg J."/>
            <person name="Young S."/>
            <person name="Zeng Q."/>
            <person name="Fellers J."/>
        </authorList>
    </citation>
    <scope>NUCLEOTIDE SEQUENCE [LARGE SCALE GENOMIC DNA]</scope>
    <source>
        <strain evidence="5">1-1 BBBD Race 1</strain>
    </source>
</reference>
<dbReference type="EnsemblFungi" id="PTTG_26456-t43_1">
    <property type="protein sequence ID" value="PTTG_26456-t43_1-p1"/>
    <property type="gene ID" value="PTTG_26456"/>
</dbReference>
<dbReference type="PROSITE" id="PS50158">
    <property type="entry name" value="ZF_CCHC"/>
    <property type="match status" value="1"/>
</dbReference>
<dbReference type="Proteomes" id="UP000005240">
    <property type="component" value="Unassembled WGS sequence"/>
</dbReference>
<accession>A0A180GUL3</accession>
<keyword evidence="2" id="KW-0863">Zinc-finger</keyword>
<dbReference type="GO" id="GO:0008270">
    <property type="term" value="F:zinc ion binding"/>
    <property type="evidence" value="ECO:0007669"/>
    <property type="project" value="UniProtKB-KW"/>
</dbReference>
<dbReference type="SUPFAM" id="SSF57756">
    <property type="entry name" value="Retrovirus zinc finger-like domains"/>
    <property type="match status" value="1"/>
</dbReference>
<reference evidence="6 7" key="3">
    <citation type="journal article" date="2017" name="G3 (Bethesda)">
        <title>Comparative analysis highlights variable genome content of wheat rusts and divergence of the mating loci.</title>
        <authorList>
            <person name="Cuomo C.A."/>
            <person name="Bakkeren G."/>
            <person name="Khalil H.B."/>
            <person name="Panwar V."/>
            <person name="Joly D."/>
            <person name="Linning R."/>
            <person name="Sakthikumar S."/>
            <person name="Song X."/>
            <person name="Adiconis X."/>
            <person name="Fan L."/>
            <person name="Goldberg J.M."/>
            <person name="Levin J.Z."/>
            <person name="Young S."/>
            <person name="Zeng Q."/>
            <person name="Anikster Y."/>
            <person name="Bruce M."/>
            <person name="Wang M."/>
            <person name="Yin C."/>
            <person name="McCallum B."/>
            <person name="Szabo L.J."/>
            <person name="Hulbert S."/>
            <person name="Chen X."/>
            <person name="Fellers J.P."/>
        </authorList>
    </citation>
    <scope>NUCLEOTIDE SEQUENCE</scope>
    <source>
        <strain evidence="6">isolate 1-1 / race 1 (BBBD)</strain>
        <strain evidence="7">Isolate 1-1 / race 1 (BBBD)</strain>
    </source>
</reference>
<evidence type="ECO:0000256" key="1">
    <source>
        <dbReference type="ARBA" id="ARBA00022664"/>
    </source>
</evidence>
<feature type="region of interest" description="Disordered" evidence="3">
    <location>
        <begin position="1"/>
        <end position="36"/>
    </location>
</feature>
<keyword evidence="2" id="KW-0479">Metal-binding</keyword>
<reference evidence="5" key="1">
    <citation type="submission" date="2009-11" db="EMBL/GenBank/DDBJ databases">
        <authorList>
            <consortium name="The Broad Institute Genome Sequencing Platform"/>
            <person name="Ward D."/>
            <person name="Feldgarden M."/>
            <person name="Earl A."/>
            <person name="Young S.K."/>
            <person name="Zeng Q."/>
            <person name="Koehrsen M."/>
            <person name="Alvarado L."/>
            <person name="Berlin A."/>
            <person name="Bochicchio J."/>
            <person name="Borenstein D."/>
            <person name="Chapman S.B."/>
            <person name="Chen Z."/>
            <person name="Engels R."/>
            <person name="Freedman E."/>
            <person name="Gellesch M."/>
            <person name="Goldberg J."/>
            <person name="Griggs A."/>
            <person name="Gujja S."/>
            <person name="Heilman E."/>
            <person name="Heiman D."/>
            <person name="Hepburn T."/>
            <person name="Howarth C."/>
            <person name="Jen D."/>
            <person name="Larson L."/>
            <person name="Lewis B."/>
            <person name="Mehta T."/>
            <person name="Park D."/>
            <person name="Pearson M."/>
            <person name="Roberts A."/>
            <person name="Saif S."/>
            <person name="Shea T."/>
            <person name="Shenoy N."/>
            <person name="Sisk P."/>
            <person name="Stolte C."/>
            <person name="Sykes S."/>
            <person name="Thomson T."/>
            <person name="Walk T."/>
            <person name="White J."/>
            <person name="Yandava C."/>
            <person name="Izard J."/>
            <person name="Baranova O.V."/>
            <person name="Blanton J.M."/>
            <person name="Tanner A.C."/>
            <person name="Dewhirst F.E."/>
            <person name="Haas B."/>
            <person name="Nusbaum C."/>
            <person name="Birren B."/>
        </authorList>
    </citation>
    <scope>NUCLEOTIDE SEQUENCE [LARGE SCALE GENOMIC DNA]</scope>
    <source>
        <strain evidence="5">1-1 BBBD Race 1</strain>
    </source>
</reference>
<feature type="compositionally biased region" description="Low complexity" evidence="3">
    <location>
        <begin position="253"/>
        <end position="267"/>
    </location>
</feature>
<proteinExistence type="predicted"/>
<evidence type="ECO:0000259" key="4">
    <source>
        <dbReference type="PROSITE" id="PS50158"/>
    </source>
</evidence>
<dbReference type="InterPro" id="IPR001878">
    <property type="entry name" value="Znf_CCHC"/>
</dbReference>
<keyword evidence="7" id="KW-1185">Reference proteome</keyword>
<feature type="region of interest" description="Disordered" evidence="3">
    <location>
        <begin position="215"/>
        <end position="311"/>
    </location>
</feature>
<keyword evidence="1" id="KW-0507">mRNA processing</keyword>
<dbReference type="VEuPathDB" id="FungiDB:PTTG_26456"/>
<dbReference type="InterPro" id="IPR036875">
    <property type="entry name" value="Znf_CCHC_sf"/>
</dbReference>
<evidence type="ECO:0000313" key="5">
    <source>
        <dbReference type="EMBL" id="OAV96068.1"/>
    </source>
</evidence>
<dbReference type="AlphaFoldDB" id="A0A180GUL3"/>
<gene>
    <name evidence="5" type="ORF">PTTG_26456</name>
</gene>
<dbReference type="SMART" id="SM00343">
    <property type="entry name" value="ZnF_C2HC"/>
    <property type="match status" value="1"/>
</dbReference>
<dbReference type="GO" id="GO:0006397">
    <property type="term" value="P:mRNA processing"/>
    <property type="evidence" value="ECO:0007669"/>
    <property type="project" value="UniProtKB-KW"/>
</dbReference>
<evidence type="ECO:0000313" key="6">
    <source>
        <dbReference type="EnsemblFungi" id="PTTG_26456-t43_1-p1"/>
    </source>
</evidence>
<dbReference type="Pfam" id="PF00098">
    <property type="entry name" value="zf-CCHC"/>
    <property type="match status" value="1"/>
</dbReference>
<evidence type="ECO:0000313" key="7">
    <source>
        <dbReference type="Proteomes" id="UP000005240"/>
    </source>
</evidence>
<protein>
    <submittedName>
        <fullName evidence="6">CCHC-type domain-containing protein</fullName>
    </submittedName>
</protein>
<organism evidence="5">
    <name type="scientific">Puccinia triticina (isolate 1-1 / race 1 (BBBD))</name>
    <name type="common">Brown leaf rust fungus</name>
    <dbReference type="NCBI Taxonomy" id="630390"/>
    <lineage>
        <taxon>Eukaryota</taxon>
        <taxon>Fungi</taxon>
        <taxon>Dikarya</taxon>
        <taxon>Basidiomycota</taxon>
        <taxon>Pucciniomycotina</taxon>
        <taxon>Pucciniomycetes</taxon>
        <taxon>Pucciniales</taxon>
        <taxon>Pucciniaceae</taxon>
        <taxon>Puccinia</taxon>
    </lineage>
</organism>
<evidence type="ECO:0000256" key="2">
    <source>
        <dbReference type="PROSITE-ProRule" id="PRU00047"/>
    </source>
</evidence>
<feature type="compositionally biased region" description="Basic and acidic residues" evidence="3">
    <location>
        <begin position="285"/>
        <end position="299"/>
    </location>
</feature>
<dbReference type="GO" id="GO:0003676">
    <property type="term" value="F:nucleic acid binding"/>
    <property type="evidence" value="ECO:0007669"/>
    <property type="project" value="InterPro"/>
</dbReference>
<dbReference type="OrthoDB" id="2507313at2759"/>
<evidence type="ECO:0000256" key="3">
    <source>
        <dbReference type="SAM" id="MobiDB-lite"/>
    </source>
</evidence>
<name>A0A180GUL3_PUCT1</name>
<feature type="domain" description="CCHC-type" evidence="4">
    <location>
        <begin position="271"/>
        <end position="286"/>
    </location>
</feature>
<feature type="compositionally biased region" description="Polar residues" evidence="3">
    <location>
        <begin position="302"/>
        <end position="311"/>
    </location>
</feature>
<dbReference type="Gene3D" id="4.10.60.10">
    <property type="entry name" value="Zinc finger, CCHC-type"/>
    <property type="match status" value="1"/>
</dbReference>
<feature type="compositionally biased region" description="Low complexity" evidence="3">
    <location>
        <begin position="21"/>
        <end position="30"/>
    </location>
</feature>